<dbReference type="RefSeq" id="WP_090226937.1">
    <property type="nucleotide sequence ID" value="NZ_FOZP01000006.1"/>
</dbReference>
<dbReference type="OrthoDB" id="9798761at2"/>
<dbReference type="PANTHER" id="PTHR35149:SF2">
    <property type="entry name" value="DUF262 DOMAIN-CONTAINING PROTEIN"/>
    <property type="match status" value="1"/>
</dbReference>
<dbReference type="Proteomes" id="UP000199312">
    <property type="component" value="Unassembled WGS sequence"/>
</dbReference>
<name>A0A1I6REI1_9FLAO</name>
<evidence type="ECO:0000313" key="2">
    <source>
        <dbReference type="EMBL" id="SFS63147.1"/>
    </source>
</evidence>
<accession>A0A1I6REI1</accession>
<keyword evidence="3" id="KW-1185">Reference proteome</keyword>
<dbReference type="PANTHER" id="PTHR35149">
    <property type="entry name" value="SLL5132 PROTEIN"/>
    <property type="match status" value="1"/>
</dbReference>
<sequence>MSKNNIELKAINDVLGYNFYIPSYQRGYRWTSEQVTALLNDLWEFKENQPTQEAGKEAPFYCLQPIAVKNYKENEKDYWEVIDGQQRLTTILIILYYFNETEFKTPKPIFNLKYQTRNDSEQFLKNIKDTSLAAKNVDYHHINQAFITISDWFLEKEKSNAATKNLFYPILINQTKVIWYEVNDGSDSIDIFTRLNMGKIPLTNAELVKALFLRKGNFKKESEDKIRLRQLQIASEWDKIENTLQDDSFWYFIYNTSNHFKYDTRIEYIFDLMKDKKVEDEKLCTFYKFNDAFEESKANNKDVPDIDNLWLEIKKYFLTFEEWYKNRELYHLVGFLIATNSDIKTIKLEAESKTKTEFKKYLKKEIRKKVKCKIKDLNYKNPLVKTILLLFNIQTIVSNKDSNMRFPFDRYETENWDIEHIRSQTDKSITGNSRKDWARDILEYFTGEKTKDKQQAIIDNSLVDNIKKFAIRLLQVSEADRIIDVEFNDLYTELVEYFKEDKEPDDIDSISNLALLDARTNRSYKNAMFPIKRKTILENDMTGTFIPLCTKNVFLKSYSKKLDEIMYWKNTDANDYLTAIEDTLKIYLPDQKD</sequence>
<dbReference type="EMBL" id="FOZP01000006">
    <property type="protein sequence ID" value="SFS63147.1"/>
    <property type="molecule type" value="Genomic_DNA"/>
</dbReference>
<proteinExistence type="predicted"/>
<organism evidence="2 3">
    <name type="scientific">Lutibacter maritimus</name>
    <dbReference type="NCBI Taxonomy" id="593133"/>
    <lineage>
        <taxon>Bacteria</taxon>
        <taxon>Pseudomonadati</taxon>
        <taxon>Bacteroidota</taxon>
        <taxon>Flavobacteriia</taxon>
        <taxon>Flavobacteriales</taxon>
        <taxon>Flavobacteriaceae</taxon>
        <taxon>Lutibacter</taxon>
    </lineage>
</organism>
<feature type="domain" description="GmrSD restriction endonucleases N-terminal" evidence="1">
    <location>
        <begin position="18"/>
        <end position="213"/>
    </location>
</feature>
<dbReference type="AlphaFoldDB" id="A0A1I6REI1"/>
<dbReference type="InterPro" id="IPR004919">
    <property type="entry name" value="GmrSD_N"/>
</dbReference>
<dbReference type="Pfam" id="PF03235">
    <property type="entry name" value="GmrSD_N"/>
    <property type="match status" value="1"/>
</dbReference>
<gene>
    <name evidence="2" type="ORF">SAMN04488006_2395</name>
</gene>
<protein>
    <recommendedName>
        <fullName evidence="1">GmrSD restriction endonucleases N-terminal domain-containing protein</fullName>
    </recommendedName>
</protein>
<evidence type="ECO:0000313" key="3">
    <source>
        <dbReference type="Proteomes" id="UP000199312"/>
    </source>
</evidence>
<dbReference type="STRING" id="593133.SAMN04488006_2395"/>
<evidence type="ECO:0000259" key="1">
    <source>
        <dbReference type="Pfam" id="PF03235"/>
    </source>
</evidence>
<reference evidence="3" key="1">
    <citation type="submission" date="2016-10" db="EMBL/GenBank/DDBJ databases">
        <authorList>
            <person name="Varghese N."/>
            <person name="Submissions S."/>
        </authorList>
    </citation>
    <scope>NUCLEOTIDE SEQUENCE [LARGE SCALE GENOMIC DNA]</scope>
    <source>
        <strain evidence="3">DSM 24450</strain>
    </source>
</reference>